<dbReference type="EMBL" id="AOLN01000018">
    <property type="protein sequence ID" value="ELZ91291.1"/>
    <property type="molecule type" value="Genomic_DNA"/>
</dbReference>
<evidence type="ECO:0000256" key="2">
    <source>
        <dbReference type="SAM" id="Phobius"/>
    </source>
</evidence>
<feature type="compositionally biased region" description="Polar residues" evidence="1">
    <location>
        <begin position="184"/>
        <end position="202"/>
    </location>
</feature>
<feature type="transmembrane region" description="Helical" evidence="2">
    <location>
        <begin position="244"/>
        <end position="261"/>
    </location>
</feature>
<feature type="compositionally biased region" description="Basic and acidic residues" evidence="1">
    <location>
        <begin position="126"/>
        <end position="148"/>
    </location>
</feature>
<keyword evidence="2" id="KW-0472">Membrane</keyword>
<keyword evidence="4" id="KW-1185">Reference proteome</keyword>
<feature type="compositionally biased region" description="Low complexity" evidence="1">
    <location>
        <begin position="81"/>
        <end position="120"/>
    </location>
</feature>
<evidence type="ECO:0000313" key="4">
    <source>
        <dbReference type="Proteomes" id="UP000011550"/>
    </source>
</evidence>
<feature type="transmembrane region" description="Helical" evidence="2">
    <location>
        <begin position="216"/>
        <end position="238"/>
    </location>
</feature>
<keyword evidence="2" id="KW-0812">Transmembrane</keyword>
<reference evidence="3 4" key="1">
    <citation type="journal article" date="2014" name="PLoS Genet.">
        <title>Phylogenetically driven sequencing of extremely halophilic archaea reveals strategies for static and dynamic osmo-response.</title>
        <authorList>
            <person name="Becker E.A."/>
            <person name="Seitzer P.M."/>
            <person name="Tritt A."/>
            <person name="Larsen D."/>
            <person name="Krusor M."/>
            <person name="Yao A.I."/>
            <person name="Wu D."/>
            <person name="Madern D."/>
            <person name="Eisen J.A."/>
            <person name="Darling A.E."/>
            <person name="Facciotti M.T."/>
        </authorList>
    </citation>
    <scope>NUCLEOTIDE SEQUENCE [LARGE SCALE GENOMIC DNA]</scope>
    <source>
        <strain evidence="3 4">ATCC BAA-1512</strain>
    </source>
</reference>
<organism evidence="3 4">
    <name type="scientific">Haloferax mucosum ATCC BAA-1512</name>
    <dbReference type="NCBI Taxonomy" id="662479"/>
    <lineage>
        <taxon>Archaea</taxon>
        <taxon>Methanobacteriati</taxon>
        <taxon>Methanobacteriota</taxon>
        <taxon>Stenosarchaea group</taxon>
        <taxon>Halobacteria</taxon>
        <taxon>Halobacteriales</taxon>
        <taxon>Haloferacaceae</taxon>
        <taxon>Haloferax</taxon>
    </lineage>
</organism>
<proteinExistence type="predicted"/>
<evidence type="ECO:0000256" key="1">
    <source>
        <dbReference type="SAM" id="MobiDB-lite"/>
    </source>
</evidence>
<dbReference type="PATRIC" id="fig|662479.7.peg.2688"/>
<name>M0I3F8_9EURY</name>
<feature type="transmembrane region" description="Helical" evidence="2">
    <location>
        <begin position="61"/>
        <end position="78"/>
    </location>
</feature>
<keyword evidence="2" id="KW-1133">Transmembrane helix</keyword>
<dbReference type="RefSeq" id="WP_008321004.1">
    <property type="nucleotide sequence ID" value="NZ_AOLN01000018.1"/>
</dbReference>
<gene>
    <name evidence="3" type="ORF">C440_13294</name>
</gene>
<accession>M0I3F8</accession>
<protein>
    <submittedName>
        <fullName evidence="3">Uncharacterized protein</fullName>
    </submittedName>
</protein>
<dbReference type="Proteomes" id="UP000011550">
    <property type="component" value="Unassembled WGS sequence"/>
</dbReference>
<dbReference type="STRING" id="662479.C440_13294"/>
<comment type="caution">
    <text evidence="3">The sequence shown here is derived from an EMBL/GenBank/DDBJ whole genome shotgun (WGS) entry which is preliminary data.</text>
</comment>
<feature type="region of interest" description="Disordered" evidence="1">
    <location>
        <begin position="81"/>
        <end position="207"/>
    </location>
</feature>
<sequence>MSAGRTVSIVVLAIGGLLLLAGLSMPATQTQTAQTCVDSALGYGQSCVESSYRAPTAKGPVLGGAVTLMFVGGILWVASSRGGSQTTQSQPSQPTQSSQPARQPQPSQAAQLSQSSQPGSTTANTNERKQSDELTQHVEMDTRTDSTGDHGPNTLLGQVEAHRRHNRDSDATSDSTGTDTESSKATSDSLPNGFQQASSKVDTATTETTNVTVSGVGTAAGISAVGGLVISSVLAAFVGSLSGAAAWLTYLLGGLASVAVWHRYSSDSELDSVSPSEEDR</sequence>
<dbReference type="AlphaFoldDB" id="M0I3F8"/>
<evidence type="ECO:0000313" key="3">
    <source>
        <dbReference type="EMBL" id="ELZ91291.1"/>
    </source>
</evidence>